<comment type="caution">
    <text evidence="1">The sequence shown here is derived from an EMBL/GenBank/DDBJ whole genome shotgun (WGS) entry which is preliminary data.</text>
</comment>
<accession>F0GU42</accession>
<gene>
    <name evidence="1" type="ORF">HMPREF9290_1261</name>
</gene>
<evidence type="ECO:0000313" key="2">
    <source>
        <dbReference type="Proteomes" id="UP000005286"/>
    </source>
</evidence>
<dbReference type="eggNOG" id="ENOG5031VJ2">
    <property type="taxonomic scope" value="Bacteria"/>
</dbReference>
<organism evidence="1 2">
    <name type="scientific">Anaerococcus prevotii ACS-065-V-Col13</name>
    <dbReference type="NCBI Taxonomy" id="879305"/>
    <lineage>
        <taxon>Bacteria</taxon>
        <taxon>Bacillati</taxon>
        <taxon>Bacillota</taxon>
        <taxon>Tissierellia</taxon>
        <taxon>Tissierellales</taxon>
        <taxon>Peptoniphilaceae</taxon>
        <taxon>Anaerococcus</taxon>
    </lineage>
</organism>
<protein>
    <submittedName>
        <fullName evidence="1">Uncharacterized protein</fullName>
    </submittedName>
</protein>
<dbReference type="RefSeq" id="WP_004834420.1">
    <property type="nucleotide sequence ID" value="NZ_AEXM01000012.1"/>
</dbReference>
<name>F0GU42_9FIRM</name>
<evidence type="ECO:0000313" key="1">
    <source>
        <dbReference type="EMBL" id="EGC82528.1"/>
    </source>
</evidence>
<sequence>MQIEQKEMFDLMNGLKDLYLEEIEKHGRDLLIYGLSKNKTVTGYEVNMTIGYPEIIIGTNKDFVYLKINTYNNMLIVDLLYTKAKNKIDEIRKAIDCGEIDF</sequence>
<reference evidence="1 2" key="1">
    <citation type="submission" date="2011-01" db="EMBL/GenBank/DDBJ databases">
        <authorList>
            <person name="Durkin A.S."/>
            <person name="Madupu R."/>
            <person name="Torralba M."/>
            <person name="Gillis M."/>
            <person name="Methe B."/>
            <person name="Sutton G."/>
            <person name="Nelson K.E."/>
        </authorList>
    </citation>
    <scope>NUCLEOTIDE SEQUENCE [LARGE SCALE GENOMIC DNA]</scope>
    <source>
        <strain evidence="1 2">ACS-065-V-Col13</strain>
    </source>
</reference>
<dbReference type="EMBL" id="AEXM01000012">
    <property type="protein sequence ID" value="EGC82528.1"/>
    <property type="molecule type" value="Genomic_DNA"/>
</dbReference>
<dbReference type="PATRIC" id="fig|879305.3.peg.322"/>
<proteinExistence type="predicted"/>
<keyword evidence="2" id="KW-1185">Reference proteome</keyword>
<dbReference type="AlphaFoldDB" id="F0GU42"/>
<dbReference type="Proteomes" id="UP000005286">
    <property type="component" value="Unassembled WGS sequence"/>
</dbReference>